<organism evidence="6 7">
    <name type="scientific">Rhodoferax lacus</name>
    <dbReference type="NCBI Taxonomy" id="2184758"/>
    <lineage>
        <taxon>Bacteria</taxon>
        <taxon>Pseudomonadati</taxon>
        <taxon>Pseudomonadota</taxon>
        <taxon>Betaproteobacteria</taxon>
        <taxon>Burkholderiales</taxon>
        <taxon>Comamonadaceae</taxon>
        <taxon>Rhodoferax</taxon>
    </lineage>
</organism>
<sequence length="201" mass="20509">MKLVHAFWMSVGMHAAGFALVHYAQASLDNAGLAQPPVSSLQARLFTYEAGQGQRSLATADPDPGAVQAEPVAVPAVAPLPTLQAAAAAPAPLATERVYSDSELDASPTVVSSVTLEYPLAANNREGTVTLAIVVAGNGTVEDVSVVSAVPPGFFEAAAIAGFKQAQFSPGLLGGLGVKSRLVVQVEFMPMNRGGSVAGQR</sequence>
<dbReference type="EMBL" id="QFZK01000003">
    <property type="protein sequence ID" value="RFO97568.1"/>
    <property type="molecule type" value="Genomic_DNA"/>
</dbReference>
<dbReference type="PROSITE" id="PS52015">
    <property type="entry name" value="TONB_CTD"/>
    <property type="match status" value="1"/>
</dbReference>
<dbReference type="Gene3D" id="3.30.1150.10">
    <property type="match status" value="1"/>
</dbReference>
<evidence type="ECO:0000256" key="1">
    <source>
        <dbReference type="ARBA" id="ARBA00004167"/>
    </source>
</evidence>
<evidence type="ECO:0000256" key="4">
    <source>
        <dbReference type="ARBA" id="ARBA00023136"/>
    </source>
</evidence>
<reference evidence="6 7" key="1">
    <citation type="submission" date="2018-05" db="EMBL/GenBank/DDBJ databases">
        <title>Rhodoferax soyangensis sp.nov., isolated from an oligotrophic freshwater lake.</title>
        <authorList>
            <person name="Park M."/>
        </authorList>
    </citation>
    <scope>NUCLEOTIDE SEQUENCE [LARGE SCALE GENOMIC DNA]</scope>
    <source>
        <strain evidence="6 7">IMCC26218</strain>
    </source>
</reference>
<evidence type="ECO:0000256" key="3">
    <source>
        <dbReference type="ARBA" id="ARBA00022989"/>
    </source>
</evidence>
<dbReference type="Proteomes" id="UP000260665">
    <property type="component" value="Unassembled WGS sequence"/>
</dbReference>
<comment type="caution">
    <text evidence="6">The sequence shown here is derived from an EMBL/GenBank/DDBJ whole genome shotgun (WGS) entry which is preliminary data.</text>
</comment>
<dbReference type="NCBIfam" id="TIGR01352">
    <property type="entry name" value="tonB_Cterm"/>
    <property type="match status" value="1"/>
</dbReference>
<accession>A0A3E1RDX0</accession>
<gene>
    <name evidence="6" type="ORF">DIC66_06800</name>
</gene>
<keyword evidence="3" id="KW-1133">Transmembrane helix</keyword>
<dbReference type="OrthoDB" id="8564443at2"/>
<keyword evidence="4" id="KW-0472">Membrane</keyword>
<dbReference type="SUPFAM" id="SSF74653">
    <property type="entry name" value="TolA/TonB C-terminal domain"/>
    <property type="match status" value="1"/>
</dbReference>
<dbReference type="AlphaFoldDB" id="A0A3E1RDX0"/>
<keyword evidence="7" id="KW-1185">Reference proteome</keyword>
<dbReference type="GO" id="GO:0055085">
    <property type="term" value="P:transmembrane transport"/>
    <property type="evidence" value="ECO:0007669"/>
    <property type="project" value="InterPro"/>
</dbReference>
<evidence type="ECO:0000256" key="2">
    <source>
        <dbReference type="ARBA" id="ARBA00022692"/>
    </source>
</evidence>
<dbReference type="GO" id="GO:0016020">
    <property type="term" value="C:membrane"/>
    <property type="evidence" value="ECO:0007669"/>
    <property type="project" value="UniProtKB-SubCell"/>
</dbReference>
<comment type="subcellular location">
    <subcellularLocation>
        <location evidence="1">Membrane</location>
        <topology evidence="1">Single-pass membrane protein</topology>
    </subcellularLocation>
</comment>
<dbReference type="InterPro" id="IPR006260">
    <property type="entry name" value="TonB/TolA_C"/>
</dbReference>
<dbReference type="Pfam" id="PF03544">
    <property type="entry name" value="TonB_C"/>
    <property type="match status" value="1"/>
</dbReference>
<evidence type="ECO:0000313" key="7">
    <source>
        <dbReference type="Proteomes" id="UP000260665"/>
    </source>
</evidence>
<keyword evidence="2" id="KW-0812">Transmembrane</keyword>
<proteinExistence type="predicted"/>
<dbReference type="InterPro" id="IPR037682">
    <property type="entry name" value="TonB_C"/>
</dbReference>
<name>A0A3E1RDX0_9BURK</name>
<protein>
    <recommendedName>
        <fullName evidence="5">TonB C-terminal domain-containing protein</fullName>
    </recommendedName>
</protein>
<evidence type="ECO:0000313" key="6">
    <source>
        <dbReference type="EMBL" id="RFO97568.1"/>
    </source>
</evidence>
<feature type="domain" description="TonB C-terminal" evidence="5">
    <location>
        <begin position="101"/>
        <end position="197"/>
    </location>
</feature>
<evidence type="ECO:0000259" key="5">
    <source>
        <dbReference type="PROSITE" id="PS52015"/>
    </source>
</evidence>